<protein>
    <submittedName>
        <fullName evidence="6">Nickel-dependent hydrogenase large subunit</fullName>
    </submittedName>
</protein>
<evidence type="ECO:0000256" key="2">
    <source>
        <dbReference type="ARBA" id="ARBA00009292"/>
    </source>
</evidence>
<comment type="cofactor">
    <cofactor evidence="1">
        <name>Ni(2+)</name>
        <dbReference type="ChEBI" id="CHEBI:49786"/>
    </cofactor>
</comment>
<evidence type="ECO:0000256" key="3">
    <source>
        <dbReference type="ARBA" id="ARBA00022596"/>
    </source>
</evidence>
<dbReference type="Pfam" id="PF00374">
    <property type="entry name" value="NiFeSe_Hases"/>
    <property type="match status" value="2"/>
</dbReference>
<sequence length="468" mass="51127">MNGGKSRELKLGALGRVEGEGALHLCVHNGEVTEARLKIYEPPRFFEAFLRGRAHTEPPDITSRVCGICPVAYQLSACRAVEDACGTVIDGRLAALRRLLYCGEWIESQTLHIHLLHAPDFFGCDSVIELARIQRAEVERGLRLKQSGNAIVELLGGRSIHPINIRVGGFHRVPTRAELRSLAERLRRERDAAVDMVRWVSGFDFPDAGCDHELLALAEPGSYAIESGTPTAMDAPSTAGLPADADRALPTRAFDVHTFGDHVVERQVPYSTALHSVLDGRRHLTGSLARYAISGRWLSPIALEAARDAGLGDPRQGTVCRNPFRSIIVRAVEVLYAIDEALRIIDTYEPPAHPAVKVPPRAGTGHGATEAPRGLLYHRYTLDAKGTVTGANLVPPTAQNQGAIEEDLRRTVRERLRDGEPTDAELTALCERVIRNHDPCISCSAHFLDLRVHRPHSAAREGNPPTGA</sequence>
<dbReference type="InterPro" id="IPR001501">
    <property type="entry name" value="Ni-dep_hyd_lsu"/>
</dbReference>
<organism evidence="6 7">
    <name type="scientific">Streptantibioticus ferralitis</name>
    <dbReference type="NCBI Taxonomy" id="236510"/>
    <lineage>
        <taxon>Bacteria</taxon>
        <taxon>Bacillati</taxon>
        <taxon>Actinomycetota</taxon>
        <taxon>Actinomycetes</taxon>
        <taxon>Kitasatosporales</taxon>
        <taxon>Streptomycetaceae</taxon>
        <taxon>Streptantibioticus</taxon>
    </lineage>
</organism>
<evidence type="ECO:0000313" key="6">
    <source>
        <dbReference type="EMBL" id="MDF2257500.1"/>
    </source>
</evidence>
<evidence type="ECO:0000256" key="1">
    <source>
        <dbReference type="ARBA" id="ARBA00001967"/>
    </source>
</evidence>
<keyword evidence="7" id="KW-1185">Reference proteome</keyword>
<dbReference type="Gene3D" id="1.10.645.10">
    <property type="entry name" value="Cytochrome-c3 Hydrogenase, chain B"/>
    <property type="match status" value="1"/>
</dbReference>
<keyword evidence="3" id="KW-0533">Nickel</keyword>
<evidence type="ECO:0000256" key="5">
    <source>
        <dbReference type="ARBA" id="ARBA00023002"/>
    </source>
</evidence>
<dbReference type="PANTHER" id="PTHR43600">
    <property type="entry name" value="COENZYME F420 HYDROGENASE, SUBUNIT ALPHA"/>
    <property type="match status" value="1"/>
</dbReference>
<dbReference type="PANTHER" id="PTHR43600:SF2">
    <property type="entry name" value="F420-NON-REDUCING HYDROGENASE VHU SUBUNIT A"/>
    <property type="match status" value="1"/>
</dbReference>
<dbReference type="SUPFAM" id="SSF56762">
    <property type="entry name" value="HydB/Nqo4-like"/>
    <property type="match status" value="1"/>
</dbReference>
<keyword evidence="5" id="KW-0560">Oxidoreductase</keyword>
<reference evidence="6 7" key="1">
    <citation type="submission" date="2023-03" db="EMBL/GenBank/DDBJ databases">
        <title>Draft genome sequence of type strain Streptomyces ferralitis JCM 14344.</title>
        <authorList>
            <person name="Klaysubun C."/>
            <person name="Duangmal K."/>
        </authorList>
    </citation>
    <scope>NUCLEOTIDE SEQUENCE [LARGE SCALE GENOMIC DNA]</scope>
    <source>
        <strain evidence="6 7">JCM 14344</strain>
    </source>
</reference>
<keyword evidence="4" id="KW-0479">Metal-binding</keyword>
<evidence type="ECO:0000313" key="7">
    <source>
        <dbReference type="Proteomes" id="UP001220022"/>
    </source>
</evidence>
<comment type="caution">
    <text evidence="6">The sequence shown here is derived from an EMBL/GenBank/DDBJ whole genome shotgun (WGS) entry which is preliminary data.</text>
</comment>
<gene>
    <name evidence="6" type="ORF">P2L57_17750</name>
</gene>
<evidence type="ECO:0000256" key="4">
    <source>
        <dbReference type="ARBA" id="ARBA00022723"/>
    </source>
</evidence>
<dbReference type="RefSeq" id="WP_275815536.1">
    <property type="nucleotide sequence ID" value="NZ_BAAANM010000001.1"/>
</dbReference>
<comment type="similarity">
    <text evidence="2">Belongs to the [NiFe]/[NiFeSe] hydrogenase large subunit family.</text>
</comment>
<proteinExistence type="inferred from homology"/>
<dbReference type="EMBL" id="JARHTQ010000010">
    <property type="protein sequence ID" value="MDF2257500.1"/>
    <property type="molecule type" value="Genomic_DNA"/>
</dbReference>
<dbReference type="Proteomes" id="UP001220022">
    <property type="component" value="Unassembled WGS sequence"/>
</dbReference>
<name>A0ABT5Z0X7_9ACTN</name>
<accession>A0ABT5Z0X7</accession>
<dbReference type="InterPro" id="IPR029014">
    <property type="entry name" value="NiFe-Hase_large"/>
</dbReference>